<dbReference type="Ensembl" id="ENSATET00000064186.1">
    <property type="protein sequence ID" value="ENSATEP00000038182.1"/>
    <property type="gene ID" value="ENSATEG00000029721.1"/>
</dbReference>
<name>A0A7N5ZY62_ANATE</name>
<proteinExistence type="predicted"/>
<dbReference type="InParanoid" id="A0A7N5ZY62"/>
<dbReference type="AlphaFoldDB" id="A0A7N5ZY62"/>
<evidence type="ECO:0000313" key="2">
    <source>
        <dbReference type="Proteomes" id="UP000265040"/>
    </source>
</evidence>
<dbReference type="Proteomes" id="UP000265040">
    <property type="component" value="Chromosome 7"/>
</dbReference>
<accession>A0A7N5ZY62</accession>
<evidence type="ECO:0000313" key="1">
    <source>
        <dbReference type="Ensembl" id="ENSATEP00000038182.1"/>
    </source>
</evidence>
<organism evidence="1 2">
    <name type="scientific">Anabas testudineus</name>
    <name type="common">Climbing perch</name>
    <name type="synonym">Anthias testudineus</name>
    <dbReference type="NCBI Taxonomy" id="64144"/>
    <lineage>
        <taxon>Eukaryota</taxon>
        <taxon>Metazoa</taxon>
        <taxon>Chordata</taxon>
        <taxon>Craniata</taxon>
        <taxon>Vertebrata</taxon>
        <taxon>Euteleostomi</taxon>
        <taxon>Actinopterygii</taxon>
        <taxon>Neopterygii</taxon>
        <taxon>Teleostei</taxon>
        <taxon>Neoteleostei</taxon>
        <taxon>Acanthomorphata</taxon>
        <taxon>Anabantaria</taxon>
        <taxon>Anabantiformes</taxon>
        <taxon>Anabantoidei</taxon>
        <taxon>Anabantidae</taxon>
        <taxon>Anabas</taxon>
    </lineage>
</organism>
<keyword evidence="2" id="KW-1185">Reference proteome</keyword>
<reference evidence="1" key="2">
    <citation type="submission" date="2025-08" db="UniProtKB">
        <authorList>
            <consortium name="Ensembl"/>
        </authorList>
    </citation>
    <scope>IDENTIFICATION</scope>
</reference>
<reference evidence="1" key="1">
    <citation type="submission" date="2021-04" db="EMBL/GenBank/DDBJ databases">
        <authorList>
            <consortium name="Wellcome Sanger Institute Data Sharing"/>
        </authorList>
    </citation>
    <scope>NUCLEOTIDE SEQUENCE [LARGE SCALE GENOMIC DNA]</scope>
</reference>
<reference evidence="1" key="3">
    <citation type="submission" date="2025-09" db="UniProtKB">
        <authorList>
            <consortium name="Ensembl"/>
        </authorList>
    </citation>
    <scope>IDENTIFICATION</scope>
</reference>
<protein>
    <submittedName>
        <fullName evidence="1">Uncharacterized protein</fullName>
    </submittedName>
</protein>
<sequence>MLPYMLTCCLWFVLMASCSLFPFIQLPFFFSSKVQHLTYDLLMTASSIPSYSRCHKQKHLGCTQFPSCTFPLFSINFSRHSVRRRAIH</sequence>